<reference evidence="4 5" key="1">
    <citation type="submission" date="2019-03" db="EMBL/GenBank/DDBJ databases">
        <title>Genomic Encyclopedia of Type Strains, Phase IV (KMG-IV): sequencing the most valuable type-strain genomes for metagenomic binning, comparative biology and taxonomic classification.</title>
        <authorList>
            <person name="Goeker M."/>
        </authorList>
    </citation>
    <scope>NUCLEOTIDE SEQUENCE [LARGE SCALE GENOMIC DNA]</scope>
    <source>
        <strain evidence="4 5">DSM 100309</strain>
    </source>
</reference>
<dbReference type="PROSITE" id="PS50297">
    <property type="entry name" value="ANK_REP_REGION"/>
    <property type="match status" value="2"/>
</dbReference>
<keyword evidence="5" id="KW-1185">Reference proteome</keyword>
<dbReference type="InterPro" id="IPR002110">
    <property type="entry name" value="Ankyrin_rpt"/>
</dbReference>
<dbReference type="InterPro" id="IPR036770">
    <property type="entry name" value="Ankyrin_rpt-contain_sf"/>
</dbReference>
<sequence>MSNELLDAVKSGDVSKVSGLLSGADVNMRDAEGDTLLMIAANSGNLAMVKALLAAGADIKATNEVGWTPLMKGIYNAEQDRGFPDVVQALIDAGSDFEHQIVYGTRPLMVAAGYGEAGVVEVLLKAGADPKAKNEGGRTALMMVKDKDYVDVINLIHEAELDLENGEAGCGTRNAPNAQVITFLKPEKK</sequence>
<proteinExistence type="predicted"/>
<dbReference type="PANTHER" id="PTHR24171:SF9">
    <property type="entry name" value="ANKYRIN REPEAT DOMAIN-CONTAINING PROTEIN 39"/>
    <property type="match status" value="1"/>
</dbReference>
<keyword evidence="1" id="KW-0677">Repeat</keyword>
<dbReference type="OrthoDB" id="198309at2"/>
<dbReference type="SMART" id="SM00248">
    <property type="entry name" value="ANK"/>
    <property type="match status" value="4"/>
</dbReference>
<comment type="caution">
    <text evidence="4">The sequence shown here is derived from an EMBL/GenBank/DDBJ whole genome shotgun (WGS) entry which is preliminary data.</text>
</comment>
<evidence type="ECO:0000256" key="2">
    <source>
        <dbReference type="ARBA" id="ARBA00023043"/>
    </source>
</evidence>
<dbReference type="PRINTS" id="PR01415">
    <property type="entry name" value="ANKYRIN"/>
</dbReference>
<evidence type="ECO:0000313" key="5">
    <source>
        <dbReference type="Proteomes" id="UP000295367"/>
    </source>
</evidence>
<dbReference type="PANTHER" id="PTHR24171">
    <property type="entry name" value="ANKYRIN REPEAT DOMAIN-CONTAINING PROTEIN 39-RELATED"/>
    <property type="match status" value="1"/>
</dbReference>
<dbReference type="AlphaFoldDB" id="A0A4R3Y2H1"/>
<evidence type="ECO:0000256" key="3">
    <source>
        <dbReference type="PROSITE-ProRule" id="PRU00023"/>
    </source>
</evidence>
<accession>A0A4R3Y2H1</accession>
<dbReference type="Proteomes" id="UP000295367">
    <property type="component" value="Unassembled WGS sequence"/>
</dbReference>
<dbReference type="Gene3D" id="1.25.40.20">
    <property type="entry name" value="Ankyrin repeat-containing domain"/>
    <property type="match status" value="2"/>
</dbReference>
<evidence type="ECO:0000256" key="1">
    <source>
        <dbReference type="ARBA" id="ARBA00022737"/>
    </source>
</evidence>
<dbReference type="PROSITE" id="PS50088">
    <property type="entry name" value="ANK_REPEAT"/>
    <property type="match status" value="2"/>
</dbReference>
<dbReference type="SUPFAM" id="SSF48403">
    <property type="entry name" value="Ankyrin repeat"/>
    <property type="match status" value="1"/>
</dbReference>
<organism evidence="4 5">
    <name type="scientific">Sulfurirhabdus autotrophica</name>
    <dbReference type="NCBI Taxonomy" id="1706046"/>
    <lineage>
        <taxon>Bacteria</taxon>
        <taxon>Pseudomonadati</taxon>
        <taxon>Pseudomonadota</taxon>
        <taxon>Betaproteobacteria</taxon>
        <taxon>Nitrosomonadales</taxon>
        <taxon>Sulfuricellaceae</taxon>
        <taxon>Sulfurirhabdus</taxon>
    </lineage>
</organism>
<dbReference type="Pfam" id="PF12796">
    <property type="entry name" value="Ank_2"/>
    <property type="match status" value="1"/>
</dbReference>
<keyword evidence="2 3" id="KW-0040">ANK repeat</keyword>
<dbReference type="EMBL" id="SMCO01000008">
    <property type="protein sequence ID" value="TCV85890.1"/>
    <property type="molecule type" value="Genomic_DNA"/>
</dbReference>
<dbReference type="RefSeq" id="WP_124946609.1">
    <property type="nucleotide sequence ID" value="NZ_BHVT01000037.1"/>
</dbReference>
<protein>
    <submittedName>
        <fullName evidence="4">Uncharacterized protein</fullName>
    </submittedName>
</protein>
<evidence type="ECO:0000313" key="4">
    <source>
        <dbReference type="EMBL" id="TCV85890.1"/>
    </source>
</evidence>
<feature type="repeat" description="ANK" evidence="3">
    <location>
        <begin position="103"/>
        <end position="135"/>
    </location>
</feature>
<name>A0A4R3Y2H1_9PROT</name>
<feature type="repeat" description="ANK" evidence="3">
    <location>
        <begin position="32"/>
        <end position="64"/>
    </location>
</feature>
<dbReference type="Pfam" id="PF00023">
    <property type="entry name" value="Ank"/>
    <property type="match status" value="1"/>
</dbReference>
<gene>
    <name evidence="4" type="ORF">EDC63_10898</name>
</gene>